<dbReference type="RefSeq" id="WP_008504266.1">
    <property type="nucleotide sequence ID" value="NZ_CM001403.1"/>
</dbReference>
<dbReference type="Proteomes" id="UP000002774">
    <property type="component" value="Chromosome"/>
</dbReference>
<reference evidence="2" key="1">
    <citation type="submission" date="2011-09" db="EMBL/GenBank/DDBJ databases">
        <title>The permanent draft genome of Mucilaginibacter paludis DSM 18603.</title>
        <authorList>
            <consortium name="US DOE Joint Genome Institute (JGI-PGF)"/>
            <person name="Lucas S."/>
            <person name="Han J."/>
            <person name="Lapidus A."/>
            <person name="Bruce D."/>
            <person name="Goodwin L."/>
            <person name="Pitluck S."/>
            <person name="Peters L."/>
            <person name="Kyrpides N."/>
            <person name="Mavromatis K."/>
            <person name="Ivanova N."/>
            <person name="Mikhailova N."/>
            <person name="Held B."/>
            <person name="Detter J.C."/>
            <person name="Tapia R."/>
            <person name="Han C."/>
            <person name="Land M."/>
            <person name="Hauser L."/>
            <person name="Markowitz V."/>
            <person name="Cheng J.-F."/>
            <person name="Hugenholtz P."/>
            <person name="Woyke T."/>
            <person name="Wu D."/>
            <person name="Tindall B."/>
            <person name="Brambilla E."/>
            <person name="Klenk H.-P."/>
            <person name="Eisen J.A."/>
        </authorList>
    </citation>
    <scope>NUCLEOTIDE SEQUENCE [LARGE SCALE GENOMIC DNA]</scope>
    <source>
        <strain evidence="2">DSM 18603</strain>
    </source>
</reference>
<dbReference type="HOGENOM" id="CLU_093137_0_0_10"/>
<dbReference type="AlphaFoldDB" id="H1Y1Q1"/>
<sequence length="253" mass="30062">MPNKYFKPHERFDRNPHKYDIGIFVGLKKGYEDNLFIKKLFTLREQEYADYYQYHLVYFLGKEPQGESEFFSFVWQIVIRRIRYLEIKDPFNSSHALDMELLEKLLHFQKYLRSIDQWNTQKTLPEIIADQQEEIRKQQIEIAALKDDLKAARKLETQEFINIADGYLLSFVDICLQAQEALLPDTGKELVFSQTQIVWSKMIAKYFKEGNNEISSETVRRYFPGNKKDPGIKYAKVPPELKLFKLTPAKKRS</sequence>
<dbReference type="eggNOG" id="ENOG5031D3Q">
    <property type="taxonomic scope" value="Bacteria"/>
</dbReference>
<protein>
    <submittedName>
        <fullName evidence="2">Uncharacterized protein</fullName>
    </submittedName>
</protein>
<evidence type="ECO:0000256" key="1">
    <source>
        <dbReference type="SAM" id="Coils"/>
    </source>
</evidence>
<accession>H1Y1Q1</accession>
<organism evidence="2 3">
    <name type="scientific">Mucilaginibacter paludis DSM 18603</name>
    <dbReference type="NCBI Taxonomy" id="714943"/>
    <lineage>
        <taxon>Bacteria</taxon>
        <taxon>Pseudomonadati</taxon>
        <taxon>Bacteroidota</taxon>
        <taxon>Sphingobacteriia</taxon>
        <taxon>Sphingobacteriales</taxon>
        <taxon>Sphingobacteriaceae</taxon>
        <taxon>Mucilaginibacter</taxon>
    </lineage>
</organism>
<dbReference type="OrthoDB" id="751263at2"/>
<keyword evidence="3" id="KW-1185">Reference proteome</keyword>
<name>H1Y1Q1_9SPHI</name>
<feature type="coiled-coil region" evidence="1">
    <location>
        <begin position="128"/>
        <end position="155"/>
    </location>
</feature>
<proteinExistence type="predicted"/>
<gene>
    <name evidence="2" type="ORF">Mucpa_0518</name>
</gene>
<dbReference type="EMBL" id="CM001403">
    <property type="protein sequence ID" value="EHQ24710.1"/>
    <property type="molecule type" value="Genomic_DNA"/>
</dbReference>
<keyword evidence="1" id="KW-0175">Coiled coil</keyword>
<evidence type="ECO:0000313" key="2">
    <source>
        <dbReference type="EMBL" id="EHQ24710.1"/>
    </source>
</evidence>
<evidence type="ECO:0000313" key="3">
    <source>
        <dbReference type="Proteomes" id="UP000002774"/>
    </source>
</evidence>
<dbReference type="STRING" id="714943.Mucpa_0518"/>